<sequence>MEATVLSLGKSVVIGALSYARSAGAGEVASRLGVQRDQAFIADELEMMQAFLMAAHDGPEDKDRVVRVWVKQVRDVAYEVEDSLQEFAVLLHKQSWWRVARTLLDRRLVGKQMRELRAKVEDVSRRNKRYRLINGDGSGSKPSNISTTTSEFPVAGVTMSGAEEATRQLDKAKMDLIRLISSNKDDDLRVIALWRANGDLGETSVIKKAYEDLKTHKKFECFAWIKLVRPVNPTEYLRSILRQFYVNSLQGTTMEAQDLRWMEMTKENDLVGEFRRFVSTKSYLIVLKDIHTIEEWDCVKVFFLNYKKGSRIIVSTEQVEVASLCVRQQTAAADHKQLHMDQALYAFYDKVFFFLSKYTLTSATLSSESTN</sequence>
<dbReference type="Pfam" id="PF00931">
    <property type="entry name" value="NB-ARC"/>
    <property type="match status" value="1"/>
</dbReference>
<dbReference type="EnsemblPlants" id="TuG1812G0500000854.01.T02">
    <property type="protein sequence ID" value="TuG1812G0500000854.01.T02.cds397444"/>
    <property type="gene ID" value="TuG1812G0500000854.01"/>
</dbReference>
<dbReference type="GO" id="GO:0006952">
    <property type="term" value="P:defense response"/>
    <property type="evidence" value="ECO:0007669"/>
    <property type="project" value="UniProtKB-KW"/>
</dbReference>
<evidence type="ECO:0000259" key="7">
    <source>
        <dbReference type="Pfam" id="PF18052"/>
    </source>
</evidence>
<reference evidence="8" key="2">
    <citation type="submission" date="2018-03" db="EMBL/GenBank/DDBJ databases">
        <title>The Triticum urartu genome reveals the dynamic nature of wheat genome evolution.</title>
        <authorList>
            <person name="Ling H."/>
            <person name="Ma B."/>
            <person name="Shi X."/>
            <person name="Liu H."/>
            <person name="Dong L."/>
            <person name="Sun H."/>
            <person name="Cao Y."/>
            <person name="Gao Q."/>
            <person name="Zheng S."/>
            <person name="Li Y."/>
            <person name="Yu Y."/>
            <person name="Du H."/>
            <person name="Qi M."/>
            <person name="Li Y."/>
            <person name="Yu H."/>
            <person name="Cui Y."/>
            <person name="Wang N."/>
            <person name="Chen C."/>
            <person name="Wu H."/>
            <person name="Zhao Y."/>
            <person name="Zhang J."/>
            <person name="Li Y."/>
            <person name="Zhou W."/>
            <person name="Zhang B."/>
            <person name="Hu W."/>
            <person name="Eijk M."/>
            <person name="Tang J."/>
            <person name="Witsenboer H."/>
            <person name="Zhao S."/>
            <person name="Li Z."/>
            <person name="Zhang A."/>
            <person name="Wang D."/>
            <person name="Liang C."/>
        </authorList>
    </citation>
    <scope>NUCLEOTIDE SEQUENCE [LARGE SCALE GENOMIC DNA]</scope>
    <source>
        <strain evidence="8">cv. G1812</strain>
    </source>
</reference>
<evidence type="ECO:0008006" key="10">
    <source>
        <dbReference type="Google" id="ProtNLM"/>
    </source>
</evidence>
<dbReference type="Gene3D" id="3.40.50.300">
    <property type="entry name" value="P-loop containing nucleotide triphosphate hydrolases"/>
    <property type="match status" value="1"/>
</dbReference>
<evidence type="ECO:0000313" key="9">
    <source>
        <dbReference type="Proteomes" id="UP000015106"/>
    </source>
</evidence>
<organism evidence="8 9">
    <name type="scientific">Triticum urartu</name>
    <name type="common">Red wild einkorn</name>
    <name type="synonym">Crithodium urartu</name>
    <dbReference type="NCBI Taxonomy" id="4572"/>
    <lineage>
        <taxon>Eukaryota</taxon>
        <taxon>Viridiplantae</taxon>
        <taxon>Streptophyta</taxon>
        <taxon>Embryophyta</taxon>
        <taxon>Tracheophyta</taxon>
        <taxon>Spermatophyta</taxon>
        <taxon>Magnoliopsida</taxon>
        <taxon>Liliopsida</taxon>
        <taxon>Poales</taxon>
        <taxon>Poaceae</taxon>
        <taxon>BOP clade</taxon>
        <taxon>Pooideae</taxon>
        <taxon>Triticodae</taxon>
        <taxon>Triticeae</taxon>
        <taxon>Triticinae</taxon>
        <taxon>Triticum</taxon>
    </lineage>
</organism>
<evidence type="ECO:0000256" key="4">
    <source>
        <dbReference type="ARBA" id="ARBA00022741"/>
    </source>
</evidence>
<keyword evidence="5" id="KW-0611">Plant defense</keyword>
<dbReference type="Proteomes" id="UP000015106">
    <property type="component" value="Chromosome 5"/>
</dbReference>
<dbReference type="Gene3D" id="1.20.5.4130">
    <property type="match status" value="1"/>
</dbReference>
<proteinExistence type="inferred from homology"/>
<dbReference type="InterPro" id="IPR038005">
    <property type="entry name" value="RX-like_CC"/>
</dbReference>
<dbReference type="InterPro" id="IPR027417">
    <property type="entry name" value="P-loop_NTPase"/>
</dbReference>
<accession>A0A8R7QB28</accession>
<evidence type="ECO:0000313" key="8">
    <source>
        <dbReference type="EnsemblPlants" id="TuG1812G0500000854.01.T02.cds397444"/>
    </source>
</evidence>
<dbReference type="CDD" id="cd14798">
    <property type="entry name" value="RX-CC_like"/>
    <property type="match status" value="1"/>
</dbReference>
<dbReference type="PANTHER" id="PTHR19338:SF58">
    <property type="entry name" value="OS09G0517100 PROTEIN"/>
    <property type="match status" value="1"/>
</dbReference>
<keyword evidence="3" id="KW-0677">Repeat</keyword>
<reference evidence="8" key="3">
    <citation type="submission" date="2022-06" db="UniProtKB">
        <authorList>
            <consortium name="EnsemblPlants"/>
        </authorList>
    </citation>
    <scope>IDENTIFICATION</scope>
</reference>
<evidence type="ECO:0000256" key="5">
    <source>
        <dbReference type="ARBA" id="ARBA00022821"/>
    </source>
</evidence>
<comment type="similarity">
    <text evidence="1">Belongs to the disease resistance NB-LRR family.</text>
</comment>
<dbReference type="SUPFAM" id="SSF52540">
    <property type="entry name" value="P-loop containing nucleoside triphosphate hydrolases"/>
    <property type="match status" value="1"/>
</dbReference>
<dbReference type="PANTHER" id="PTHR19338">
    <property type="entry name" value="TRANSLOCASE OF INNER MITOCHONDRIAL MEMBRANE 13 HOMOLOG"/>
    <property type="match status" value="1"/>
</dbReference>
<gene>
    <name evidence="8" type="primary">LOC125508016</name>
</gene>
<name>A0A8R7QB28_TRIUA</name>
<keyword evidence="2" id="KW-0433">Leucine-rich repeat</keyword>
<feature type="domain" description="NB-ARC" evidence="6">
    <location>
        <begin position="185"/>
        <end position="352"/>
    </location>
</feature>
<dbReference type="Pfam" id="PF18052">
    <property type="entry name" value="Rx_N"/>
    <property type="match status" value="1"/>
</dbReference>
<protein>
    <recommendedName>
        <fullName evidence="10">Rx N-terminal domain-containing protein</fullName>
    </recommendedName>
</protein>
<dbReference type="AlphaFoldDB" id="A0A8R7QB28"/>
<evidence type="ECO:0000256" key="1">
    <source>
        <dbReference type="ARBA" id="ARBA00008894"/>
    </source>
</evidence>
<dbReference type="GO" id="GO:0043531">
    <property type="term" value="F:ADP binding"/>
    <property type="evidence" value="ECO:0007669"/>
    <property type="project" value="InterPro"/>
</dbReference>
<dbReference type="InterPro" id="IPR041118">
    <property type="entry name" value="Rx_N"/>
</dbReference>
<evidence type="ECO:0000259" key="6">
    <source>
        <dbReference type="Pfam" id="PF00931"/>
    </source>
</evidence>
<feature type="domain" description="Disease resistance N-terminal" evidence="7">
    <location>
        <begin position="22"/>
        <end position="95"/>
    </location>
</feature>
<dbReference type="InterPro" id="IPR002182">
    <property type="entry name" value="NB-ARC"/>
</dbReference>
<evidence type="ECO:0000256" key="2">
    <source>
        <dbReference type="ARBA" id="ARBA00022614"/>
    </source>
</evidence>
<keyword evidence="4" id="KW-0547">Nucleotide-binding</keyword>
<evidence type="ECO:0000256" key="3">
    <source>
        <dbReference type="ARBA" id="ARBA00022737"/>
    </source>
</evidence>
<dbReference type="Gramene" id="TuG1812G0500000854.01.T02">
    <property type="protein sequence ID" value="TuG1812G0500000854.01.T02.cds397444"/>
    <property type="gene ID" value="TuG1812G0500000854.01"/>
</dbReference>
<keyword evidence="9" id="KW-1185">Reference proteome</keyword>
<reference evidence="9" key="1">
    <citation type="journal article" date="2013" name="Nature">
        <title>Draft genome of the wheat A-genome progenitor Triticum urartu.</title>
        <authorList>
            <person name="Ling H.Q."/>
            <person name="Zhao S."/>
            <person name="Liu D."/>
            <person name="Wang J."/>
            <person name="Sun H."/>
            <person name="Zhang C."/>
            <person name="Fan H."/>
            <person name="Li D."/>
            <person name="Dong L."/>
            <person name="Tao Y."/>
            <person name="Gao C."/>
            <person name="Wu H."/>
            <person name="Li Y."/>
            <person name="Cui Y."/>
            <person name="Guo X."/>
            <person name="Zheng S."/>
            <person name="Wang B."/>
            <person name="Yu K."/>
            <person name="Liang Q."/>
            <person name="Yang W."/>
            <person name="Lou X."/>
            <person name="Chen J."/>
            <person name="Feng M."/>
            <person name="Jian J."/>
            <person name="Zhang X."/>
            <person name="Luo G."/>
            <person name="Jiang Y."/>
            <person name="Liu J."/>
            <person name="Wang Z."/>
            <person name="Sha Y."/>
            <person name="Zhang B."/>
            <person name="Wu H."/>
            <person name="Tang D."/>
            <person name="Shen Q."/>
            <person name="Xue P."/>
            <person name="Zou S."/>
            <person name="Wang X."/>
            <person name="Liu X."/>
            <person name="Wang F."/>
            <person name="Yang Y."/>
            <person name="An X."/>
            <person name="Dong Z."/>
            <person name="Zhang K."/>
            <person name="Zhang X."/>
            <person name="Luo M.C."/>
            <person name="Dvorak J."/>
            <person name="Tong Y."/>
            <person name="Wang J."/>
            <person name="Yang H."/>
            <person name="Li Z."/>
            <person name="Wang D."/>
            <person name="Zhang A."/>
            <person name="Wang J."/>
        </authorList>
    </citation>
    <scope>NUCLEOTIDE SEQUENCE</scope>
    <source>
        <strain evidence="9">cv. G1812</strain>
    </source>
</reference>